<dbReference type="AlphaFoldDB" id="A0A4W3IPI5"/>
<feature type="domain" description="Kinesin motor" evidence="6">
    <location>
        <begin position="1"/>
        <end position="145"/>
    </location>
</feature>
<dbReference type="InterPro" id="IPR027640">
    <property type="entry name" value="Kinesin-like_fam"/>
</dbReference>
<dbReference type="Ensembl" id="ENSCMIT00000029877.1">
    <property type="protein sequence ID" value="ENSCMIP00000029411.1"/>
    <property type="gene ID" value="ENSCMIG00000012727.1"/>
</dbReference>
<reference evidence="8" key="1">
    <citation type="journal article" date="2006" name="Science">
        <title>Ancient noncoding elements conserved in the human genome.</title>
        <authorList>
            <person name="Venkatesh B."/>
            <person name="Kirkness E.F."/>
            <person name="Loh Y.H."/>
            <person name="Halpern A.L."/>
            <person name="Lee A.P."/>
            <person name="Johnson J."/>
            <person name="Dandona N."/>
            <person name="Viswanathan L.D."/>
            <person name="Tay A."/>
            <person name="Venter J.C."/>
            <person name="Strausberg R.L."/>
            <person name="Brenner S."/>
        </authorList>
    </citation>
    <scope>NUCLEOTIDE SEQUENCE [LARGE SCALE GENOMIC DNA]</scope>
</reference>
<evidence type="ECO:0000313" key="8">
    <source>
        <dbReference type="Proteomes" id="UP000314986"/>
    </source>
</evidence>
<dbReference type="GO" id="GO:0003777">
    <property type="term" value="F:microtubule motor activity"/>
    <property type="evidence" value="ECO:0007669"/>
    <property type="project" value="InterPro"/>
</dbReference>
<dbReference type="STRING" id="7868.ENSCMIP00000029411"/>
<dbReference type="GeneTree" id="ENSGT00940000167114"/>
<keyword evidence="4" id="KW-0206">Cytoskeleton</keyword>
<dbReference type="Pfam" id="PF00225">
    <property type="entry name" value="Kinesin"/>
    <property type="match status" value="1"/>
</dbReference>
<evidence type="ECO:0000256" key="3">
    <source>
        <dbReference type="ARBA" id="ARBA00022840"/>
    </source>
</evidence>
<name>A0A4W3IPI5_CALMI</name>
<dbReference type="SUPFAM" id="SSF52540">
    <property type="entry name" value="P-loop containing nucleoside triphosphate hydrolases"/>
    <property type="match status" value="1"/>
</dbReference>
<dbReference type="PROSITE" id="PS00411">
    <property type="entry name" value="KINESIN_MOTOR_1"/>
    <property type="match status" value="1"/>
</dbReference>
<evidence type="ECO:0000256" key="5">
    <source>
        <dbReference type="PROSITE-ProRule" id="PRU00283"/>
    </source>
</evidence>
<comment type="subcellular location">
    <subcellularLocation>
        <location evidence="1">Cytoplasm</location>
        <location evidence="1">Cytoskeleton</location>
    </subcellularLocation>
</comment>
<evidence type="ECO:0000256" key="4">
    <source>
        <dbReference type="ARBA" id="ARBA00023212"/>
    </source>
</evidence>
<keyword evidence="3" id="KW-0067">ATP-binding</keyword>
<dbReference type="Gene3D" id="3.40.850.10">
    <property type="entry name" value="Kinesin motor domain"/>
    <property type="match status" value="1"/>
</dbReference>
<dbReference type="Proteomes" id="UP000314986">
    <property type="component" value="Unassembled WGS sequence"/>
</dbReference>
<dbReference type="GO" id="GO:0005524">
    <property type="term" value="F:ATP binding"/>
    <property type="evidence" value="ECO:0007669"/>
    <property type="project" value="UniProtKB-KW"/>
</dbReference>
<reference evidence="7" key="5">
    <citation type="submission" date="2025-09" db="UniProtKB">
        <authorList>
            <consortium name="Ensembl"/>
        </authorList>
    </citation>
    <scope>IDENTIFICATION</scope>
</reference>
<evidence type="ECO:0000256" key="2">
    <source>
        <dbReference type="ARBA" id="ARBA00022741"/>
    </source>
</evidence>
<evidence type="ECO:0000256" key="1">
    <source>
        <dbReference type="ARBA" id="ARBA00004245"/>
    </source>
</evidence>
<dbReference type="InterPro" id="IPR027417">
    <property type="entry name" value="P-loop_NTPase"/>
</dbReference>
<organism evidence="7 8">
    <name type="scientific">Callorhinchus milii</name>
    <name type="common">Ghost shark</name>
    <dbReference type="NCBI Taxonomy" id="7868"/>
    <lineage>
        <taxon>Eukaryota</taxon>
        <taxon>Metazoa</taxon>
        <taxon>Chordata</taxon>
        <taxon>Craniata</taxon>
        <taxon>Vertebrata</taxon>
        <taxon>Chondrichthyes</taxon>
        <taxon>Holocephali</taxon>
        <taxon>Chimaeriformes</taxon>
        <taxon>Callorhinchidae</taxon>
        <taxon>Callorhinchus</taxon>
    </lineage>
</organism>
<reference evidence="8" key="2">
    <citation type="journal article" date="2007" name="PLoS Biol.">
        <title>Survey sequencing and comparative analysis of the elephant shark (Callorhinchus milii) genome.</title>
        <authorList>
            <person name="Venkatesh B."/>
            <person name="Kirkness E.F."/>
            <person name="Loh Y.H."/>
            <person name="Halpern A.L."/>
            <person name="Lee A.P."/>
            <person name="Johnson J."/>
            <person name="Dandona N."/>
            <person name="Viswanathan L.D."/>
            <person name="Tay A."/>
            <person name="Venter J.C."/>
            <person name="Strausberg R.L."/>
            <person name="Brenner S."/>
        </authorList>
    </citation>
    <scope>NUCLEOTIDE SEQUENCE [LARGE SCALE GENOMIC DNA]</scope>
</reference>
<keyword evidence="8" id="KW-1185">Reference proteome</keyword>
<dbReference type="InterPro" id="IPR019821">
    <property type="entry name" value="Kinesin_motor_CS"/>
</dbReference>
<proteinExistence type="inferred from homology"/>
<comment type="caution">
    <text evidence="5">Lacks conserved residue(s) required for the propagation of feature annotation.</text>
</comment>
<reference evidence="7" key="4">
    <citation type="submission" date="2025-08" db="UniProtKB">
        <authorList>
            <consortium name="Ensembl"/>
        </authorList>
    </citation>
    <scope>IDENTIFICATION</scope>
</reference>
<comment type="similarity">
    <text evidence="5">Belongs to the TRAFAC class myosin-kinesin ATPase superfamily. Kinesin family.</text>
</comment>
<dbReference type="OMA" id="KSRHKEQ"/>
<dbReference type="InterPro" id="IPR001752">
    <property type="entry name" value="Kinesin_motor_dom"/>
</dbReference>
<keyword evidence="2" id="KW-0547">Nucleotide-binding</keyword>
<dbReference type="PANTHER" id="PTHR47972:SF16">
    <property type="entry name" value="KINESIN-LIKE PROTEIN"/>
    <property type="match status" value="1"/>
</dbReference>
<dbReference type="InParanoid" id="A0A4W3IPI5"/>
<dbReference type="SMART" id="SM00129">
    <property type="entry name" value="KISc"/>
    <property type="match status" value="1"/>
</dbReference>
<dbReference type="GO" id="GO:0007018">
    <property type="term" value="P:microtubule-based movement"/>
    <property type="evidence" value="ECO:0007669"/>
    <property type="project" value="InterPro"/>
</dbReference>
<keyword evidence="4" id="KW-0963">Cytoplasm</keyword>
<reference evidence="8" key="3">
    <citation type="journal article" date="2014" name="Nature">
        <title>Elephant shark genome provides unique insights into gnathostome evolution.</title>
        <authorList>
            <consortium name="International Elephant Shark Genome Sequencing Consortium"/>
            <person name="Venkatesh B."/>
            <person name="Lee A.P."/>
            <person name="Ravi V."/>
            <person name="Maurya A.K."/>
            <person name="Lian M.M."/>
            <person name="Swann J.B."/>
            <person name="Ohta Y."/>
            <person name="Flajnik M.F."/>
            <person name="Sutoh Y."/>
            <person name="Kasahara M."/>
            <person name="Hoon S."/>
            <person name="Gangu V."/>
            <person name="Roy S.W."/>
            <person name="Irimia M."/>
            <person name="Korzh V."/>
            <person name="Kondrychyn I."/>
            <person name="Lim Z.W."/>
            <person name="Tay B.H."/>
            <person name="Tohari S."/>
            <person name="Kong K.W."/>
            <person name="Ho S."/>
            <person name="Lorente-Galdos B."/>
            <person name="Quilez J."/>
            <person name="Marques-Bonet T."/>
            <person name="Raney B.J."/>
            <person name="Ingham P.W."/>
            <person name="Tay A."/>
            <person name="Hillier L.W."/>
            <person name="Minx P."/>
            <person name="Boehm T."/>
            <person name="Wilson R.K."/>
            <person name="Brenner S."/>
            <person name="Warren W.C."/>
        </authorList>
    </citation>
    <scope>NUCLEOTIDE SEQUENCE [LARGE SCALE GENOMIC DNA]</scope>
</reference>
<dbReference type="PROSITE" id="PS50067">
    <property type="entry name" value="KINESIN_MOTOR_2"/>
    <property type="match status" value="1"/>
</dbReference>
<dbReference type="GO" id="GO:0008017">
    <property type="term" value="F:microtubule binding"/>
    <property type="evidence" value="ECO:0007669"/>
    <property type="project" value="InterPro"/>
</dbReference>
<dbReference type="InterPro" id="IPR036961">
    <property type="entry name" value="Kinesin_motor_dom_sf"/>
</dbReference>
<dbReference type="GO" id="GO:0005856">
    <property type="term" value="C:cytoskeleton"/>
    <property type="evidence" value="ECO:0007669"/>
    <property type="project" value="UniProtKB-SubCell"/>
</dbReference>
<accession>A0A4W3IPI5</accession>
<sequence length="154" mass="16731">PASRVKLFEASSQRKEMNTESSRSHLIIGVIIESTNLTNGSVTHGKLSLVDLAGSERASKTGAEDGQLKEANCINKSLCCLGDVISALSAEQSFIPYRNNKLTLLMQDSLGGNSKTLMFVNISPADYNAEESTSSLISVAQWLEHLPCKRETWV</sequence>
<dbReference type="PRINTS" id="PR00380">
    <property type="entry name" value="KINESINHEAVY"/>
</dbReference>
<evidence type="ECO:0000259" key="6">
    <source>
        <dbReference type="PROSITE" id="PS50067"/>
    </source>
</evidence>
<protein>
    <submittedName>
        <fullName evidence="7">Si:dkey-96l17.6</fullName>
    </submittedName>
</protein>
<evidence type="ECO:0000313" key="7">
    <source>
        <dbReference type="Ensembl" id="ENSCMIP00000029411.1"/>
    </source>
</evidence>
<dbReference type="PANTHER" id="PTHR47972">
    <property type="entry name" value="KINESIN-LIKE PROTEIN KLP-3"/>
    <property type="match status" value="1"/>
</dbReference>